<evidence type="ECO:0000256" key="5">
    <source>
        <dbReference type="ARBA" id="ARBA00022692"/>
    </source>
</evidence>
<dbReference type="SUPFAM" id="SSF53448">
    <property type="entry name" value="Nucleotide-diphospho-sugar transferases"/>
    <property type="match status" value="1"/>
</dbReference>
<dbReference type="InterPro" id="IPR022751">
    <property type="entry name" value="Alpha_mannosyltransferase"/>
</dbReference>
<protein>
    <submittedName>
        <fullName evidence="11">Glycosyltransferase family 71 protein</fullName>
    </submittedName>
</protein>
<keyword evidence="4 11" id="KW-0808">Transferase</keyword>
<evidence type="ECO:0000256" key="3">
    <source>
        <dbReference type="ARBA" id="ARBA00022676"/>
    </source>
</evidence>
<comment type="similarity">
    <text evidence="2">Belongs to the MNN1/MNT family.</text>
</comment>
<keyword evidence="5 10" id="KW-0812">Transmembrane</keyword>
<evidence type="ECO:0000256" key="8">
    <source>
        <dbReference type="ARBA" id="ARBA00023136"/>
    </source>
</evidence>
<evidence type="ECO:0000256" key="6">
    <source>
        <dbReference type="ARBA" id="ARBA00022968"/>
    </source>
</evidence>
<comment type="subcellular location">
    <subcellularLocation>
        <location evidence="1">Membrane</location>
        <topology evidence="1">Single-pass type II membrane protein</topology>
    </subcellularLocation>
</comment>
<dbReference type="GO" id="GO:0000033">
    <property type="term" value="F:alpha-1,3-mannosyltransferase activity"/>
    <property type="evidence" value="ECO:0007669"/>
    <property type="project" value="TreeGrafter"/>
</dbReference>
<dbReference type="EMBL" id="KQ965763">
    <property type="protein sequence ID" value="KXS15309.1"/>
    <property type="molecule type" value="Genomic_DNA"/>
</dbReference>
<proteinExistence type="inferred from homology"/>
<dbReference type="PANTHER" id="PTHR31392">
    <property type="entry name" value="ALPHA-1,3-MANNOSYLTRANSFERASE MNN1-RELATED"/>
    <property type="match status" value="1"/>
</dbReference>
<keyword evidence="8 10" id="KW-0472">Membrane</keyword>
<evidence type="ECO:0000256" key="7">
    <source>
        <dbReference type="ARBA" id="ARBA00022989"/>
    </source>
</evidence>
<name>A0A139AF50_GONPJ</name>
<dbReference type="Proteomes" id="UP000070544">
    <property type="component" value="Unassembled WGS sequence"/>
</dbReference>
<sequence>MNTIVPNPASGRKTRPLLRLFSVIIAGSLALYTGFRLLGLGQSFLGEEDPLDVAAIAASDVFEAKDGGTGLFFGHEPSPEPRSLENLLRDIDGLYERREELVKPIVPVTADTFAVMAERVRDYVLLHSTLMDVNEILSRHCGCSNGTSRRVSRCCSGTWESISRTAANSSSLALQMESVLFPWSLGGSLLSLYTSFLEQAPRSRGIVLTAGKGMQTRMAVVSIRSIRAAGCVLPIEVYYSGDADLDAESRARLVALGNGYDVTVRDITKIVDPVSAGLRGWAAKPFAAMFTSFAEVILQDADVVWVRSPDEMFRDEEYERTGTLFHFDRRTFTKSQKKRQRFVRSLLAPHLKNIPPPRENYILRRKSNDVQDSGIVLINKSRRENFYGLLATCKLNAAKESVVTYDHVHGDKDTFWLGWEVAGFRTYCWERWPVVAMGYLTRGDQSPLMVVYKNVHTPHGRYVPYKMKFRICSLQLTHLDRTGKHIFWFNGSPLRDKYRSEDSATLSSDVVWIPEHFSSLWEPGERDTILCLRLNDGLDVMVDDNGNVSGADVLDAAARFLGEYRTVHLGNSTGSTEQDTSPLLQTADTDELPSWLSYPRRLGKDEARTIDSLQQWWTESDYSEAKSEGNWRSIFASLLH</sequence>
<dbReference type="InterPro" id="IPR029044">
    <property type="entry name" value="Nucleotide-diphossugar_trans"/>
</dbReference>
<dbReference type="AlphaFoldDB" id="A0A139AF50"/>
<evidence type="ECO:0000313" key="12">
    <source>
        <dbReference type="Proteomes" id="UP000070544"/>
    </source>
</evidence>
<keyword evidence="6" id="KW-0735">Signal-anchor</keyword>
<keyword evidence="7 10" id="KW-1133">Transmembrane helix</keyword>
<dbReference type="OrthoDB" id="430354at2759"/>
<dbReference type="STRING" id="1344416.A0A139AF50"/>
<evidence type="ECO:0000256" key="1">
    <source>
        <dbReference type="ARBA" id="ARBA00004606"/>
    </source>
</evidence>
<dbReference type="GO" id="GO:0005794">
    <property type="term" value="C:Golgi apparatus"/>
    <property type="evidence" value="ECO:0007669"/>
    <property type="project" value="TreeGrafter"/>
</dbReference>
<dbReference type="GO" id="GO:0016020">
    <property type="term" value="C:membrane"/>
    <property type="evidence" value="ECO:0007669"/>
    <property type="project" value="UniProtKB-SubCell"/>
</dbReference>
<evidence type="ECO:0000256" key="2">
    <source>
        <dbReference type="ARBA" id="ARBA00009105"/>
    </source>
</evidence>
<evidence type="ECO:0000256" key="10">
    <source>
        <dbReference type="SAM" id="Phobius"/>
    </source>
</evidence>
<feature type="transmembrane region" description="Helical" evidence="10">
    <location>
        <begin position="17"/>
        <end position="35"/>
    </location>
</feature>
<accession>A0A139AF50</accession>
<dbReference type="GO" id="GO:0006493">
    <property type="term" value="P:protein O-linked glycosylation"/>
    <property type="evidence" value="ECO:0007669"/>
    <property type="project" value="TreeGrafter"/>
</dbReference>
<evidence type="ECO:0000256" key="9">
    <source>
        <dbReference type="ARBA" id="ARBA00023180"/>
    </source>
</evidence>
<dbReference type="PANTHER" id="PTHR31392:SF1">
    <property type="entry name" value="ALPHA-1,3-MANNOSYLTRANSFERASE MNN1-RELATED"/>
    <property type="match status" value="1"/>
</dbReference>
<evidence type="ECO:0000313" key="11">
    <source>
        <dbReference type="EMBL" id="KXS15309.1"/>
    </source>
</evidence>
<evidence type="ECO:0000256" key="4">
    <source>
        <dbReference type="ARBA" id="ARBA00022679"/>
    </source>
</evidence>
<keyword evidence="12" id="KW-1185">Reference proteome</keyword>
<keyword evidence="9" id="KW-0325">Glycoprotein</keyword>
<reference evidence="11 12" key="1">
    <citation type="journal article" date="2015" name="Genome Biol. Evol.">
        <title>Phylogenomic analyses indicate that early fungi evolved digesting cell walls of algal ancestors of land plants.</title>
        <authorList>
            <person name="Chang Y."/>
            <person name="Wang S."/>
            <person name="Sekimoto S."/>
            <person name="Aerts A.L."/>
            <person name="Choi C."/>
            <person name="Clum A."/>
            <person name="LaButti K.M."/>
            <person name="Lindquist E.A."/>
            <person name="Yee Ngan C."/>
            <person name="Ohm R.A."/>
            <person name="Salamov A.A."/>
            <person name="Grigoriev I.V."/>
            <person name="Spatafora J.W."/>
            <person name="Berbee M.L."/>
        </authorList>
    </citation>
    <scope>NUCLEOTIDE SEQUENCE [LARGE SCALE GENOMIC DNA]</scope>
    <source>
        <strain evidence="11 12">JEL478</strain>
    </source>
</reference>
<gene>
    <name evidence="11" type="ORF">M427DRAFT_135259</name>
</gene>
<organism evidence="11 12">
    <name type="scientific">Gonapodya prolifera (strain JEL478)</name>
    <name type="common">Monoblepharis prolifera</name>
    <dbReference type="NCBI Taxonomy" id="1344416"/>
    <lineage>
        <taxon>Eukaryota</taxon>
        <taxon>Fungi</taxon>
        <taxon>Fungi incertae sedis</taxon>
        <taxon>Chytridiomycota</taxon>
        <taxon>Chytridiomycota incertae sedis</taxon>
        <taxon>Monoblepharidomycetes</taxon>
        <taxon>Monoblepharidales</taxon>
        <taxon>Gonapodyaceae</taxon>
        <taxon>Gonapodya</taxon>
    </lineage>
</organism>
<keyword evidence="3" id="KW-0328">Glycosyltransferase</keyword>
<dbReference type="Pfam" id="PF11051">
    <property type="entry name" value="Mannosyl_trans3"/>
    <property type="match status" value="1"/>
</dbReference>